<organism evidence="2 3">
    <name type="scientific">Nocardioides aestuarii</name>
    <dbReference type="NCBI Taxonomy" id="252231"/>
    <lineage>
        <taxon>Bacteria</taxon>
        <taxon>Bacillati</taxon>
        <taxon>Actinomycetota</taxon>
        <taxon>Actinomycetes</taxon>
        <taxon>Propionibacteriales</taxon>
        <taxon>Nocardioidaceae</taxon>
        <taxon>Nocardioides</taxon>
    </lineage>
</organism>
<gene>
    <name evidence="2" type="ORF">ACFSDE_17395</name>
</gene>
<dbReference type="InterPro" id="IPR036866">
    <property type="entry name" value="RibonucZ/Hydroxyglut_hydro"/>
</dbReference>
<dbReference type="Gene3D" id="3.60.15.10">
    <property type="entry name" value="Ribonuclease Z/Hydroxyacylglutathione hydrolase-like"/>
    <property type="match status" value="1"/>
</dbReference>
<reference evidence="3" key="1">
    <citation type="journal article" date="2019" name="Int. J. Syst. Evol. Microbiol.">
        <title>The Global Catalogue of Microorganisms (GCM) 10K type strain sequencing project: providing services to taxonomists for standard genome sequencing and annotation.</title>
        <authorList>
            <consortium name="The Broad Institute Genomics Platform"/>
            <consortium name="The Broad Institute Genome Sequencing Center for Infectious Disease"/>
            <person name="Wu L."/>
            <person name="Ma J."/>
        </authorList>
    </citation>
    <scope>NUCLEOTIDE SEQUENCE [LARGE SCALE GENOMIC DNA]</scope>
    <source>
        <strain evidence="3">CGMCC 1.12477</strain>
    </source>
</reference>
<evidence type="ECO:0000259" key="1">
    <source>
        <dbReference type="Pfam" id="PF00753"/>
    </source>
</evidence>
<feature type="domain" description="Metallo-beta-lactamase" evidence="1">
    <location>
        <begin position="33"/>
        <end position="115"/>
    </location>
</feature>
<dbReference type="PANTHER" id="PTHR30619">
    <property type="entry name" value="DNA INTERNALIZATION/COMPETENCE PROTEIN COMEC/REC2"/>
    <property type="match status" value="1"/>
</dbReference>
<keyword evidence="3" id="KW-1185">Reference proteome</keyword>
<dbReference type="PANTHER" id="PTHR30619:SF1">
    <property type="entry name" value="RECOMBINATION PROTEIN 2"/>
    <property type="match status" value="1"/>
</dbReference>
<comment type="caution">
    <text evidence="2">The sequence shown here is derived from an EMBL/GenBank/DDBJ whole genome shotgun (WGS) entry which is preliminary data.</text>
</comment>
<protein>
    <submittedName>
        <fullName evidence="2">ComEC/Rec2 family competence protein</fullName>
    </submittedName>
</protein>
<dbReference type="InterPro" id="IPR001279">
    <property type="entry name" value="Metallo-B-lactamas"/>
</dbReference>
<name>A0ABW4TRM4_9ACTN</name>
<dbReference type="Proteomes" id="UP001597351">
    <property type="component" value="Unassembled WGS sequence"/>
</dbReference>
<accession>A0ABW4TRM4</accession>
<evidence type="ECO:0000313" key="2">
    <source>
        <dbReference type="EMBL" id="MFD1948580.1"/>
    </source>
</evidence>
<dbReference type="Pfam" id="PF00753">
    <property type="entry name" value="Lactamase_B"/>
    <property type="match status" value="1"/>
</dbReference>
<proteinExistence type="predicted"/>
<evidence type="ECO:0000313" key="3">
    <source>
        <dbReference type="Proteomes" id="UP001597351"/>
    </source>
</evidence>
<dbReference type="InterPro" id="IPR052159">
    <property type="entry name" value="Competence_DNA_uptake"/>
</dbReference>
<dbReference type="SUPFAM" id="SSF56281">
    <property type="entry name" value="Metallo-hydrolase/oxidoreductase"/>
    <property type="match status" value="1"/>
</dbReference>
<dbReference type="RefSeq" id="WP_343920771.1">
    <property type="nucleotide sequence ID" value="NZ_BAAAJT010000002.1"/>
</dbReference>
<dbReference type="EMBL" id="JBHUGD010000003">
    <property type="protein sequence ID" value="MFD1948580.1"/>
    <property type="molecule type" value="Genomic_DNA"/>
</dbReference>
<sequence>MYEIDFLPIEETGSTGSKSGDAIAMRFDDNLGRQRVVVIDGGYKNTGDRLVTHIRDYYATTHVDLVISTHPDGDHIRGLTGVLEELTVGELMIHRPHDHHPKFADYSNIEVIDALIGQAEERGVTVTEPVTGLTRFGGILRILGPTADYYEELLAEDLDGERAAAVSKLSEFSLMHKAMDLLSRALDYLPTETLGEGGYTSPRNRTSVVTLLAVDGDRVMFTGDAGIESLERAMDEYDAVVGDPAVAALTLLQAPHHGSRRNLSPTILDRILGKPGEPFGTGFGTAIVSSAAADPKHPSPKVTNALQRRGMSVFATEGRILCYPGRPGWTSATELPPLVEDDD</sequence>